<evidence type="ECO:0000256" key="1">
    <source>
        <dbReference type="ARBA" id="ARBA00004613"/>
    </source>
</evidence>
<name>A0A2Z6NNU6_TRISU</name>
<dbReference type="EMBL" id="DF974146">
    <property type="protein sequence ID" value="GAU45721.1"/>
    <property type="molecule type" value="Genomic_DNA"/>
</dbReference>
<evidence type="ECO:0000259" key="8">
    <source>
        <dbReference type="Pfam" id="PF00082"/>
    </source>
</evidence>
<dbReference type="InterPro" id="IPR023828">
    <property type="entry name" value="Peptidase_S8_Ser-AS"/>
</dbReference>
<accession>A0A2Z6NNU6</accession>
<evidence type="ECO:0000256" key="4">
    <source>
        <dbReference type="ARBA" id="ARBA00022729"/>
    </source>
</evidence>
<evidence type="ECO:0000256" key="2">
    <source>
        <dbReference type="ARBA" id="ARBA00011073"/>
    </source>
</evidence>
<evidence type="ECO:0000256" key="5">
    <source>
        <dbReference type="ARBA" id="ARBA00022801"/>
    </source>
</evidence>
<dbReference type="Pfam" id="PF17766">
    <property type="entry name" value="fn3_6"/>
    <property type="match status" value="1"/>
</dbReference>
<dbReference type="InterPro" id="IPR045051">
    <property type="entry name" value="SBT"/>
</dbReference>
<dbReference type="OrthoDB" id="206201at2759"/>
<evidence type="ECO:0000256" key="3">
    <source>
        <dbReference type="ARBA" id="ARBA00022670"/>
    </source>
</evidence>
<dbReference type="Gene3D" id="3.40.50.200">
    <property type="entry name" value="Peptidase S8/S53 domain"/>
    <property type="match status" value="2"/>
</dbReference>
<sequence>MVEMLQILKQVSIKIYLGSEGAAEALRAGAVGVLTQGHKFMDATSFPLPGCYLQSNDAANIHKYIHSTRTPTATIYKTTEFKDNLAPMVASFSSRGPNNATLEILKPDLIAPGVNIIASWSPISPISHTSGENRKLEFNIVSGTSMSCPHVTAKQISPDNHAEFAYGAGQIDPIKALNPGLVYEANEVDYIRFLCGQDFNALTLQLITGDKIICSEIAYTTARDLNYPSFALKAPHPNHYISGSFRRTVTNVGSPNSTYIAILIVSKGLNISVNPDVLYFTSLGEKQTYVLTINGKIKKSIESASLIWDDGKFQKKEMVLLYIT</sequence>
<dbReference type="SUPFAM" id="SSF52743">
    <property type="entry name" value="Subtilisin-like"/>
    <property type="match status" value="1"/>
</dbReference>
<dbReference type="GO" id="GO:0004252">
    <property type="term" value="F:serine-type endopeptidase activity"/>
    <property type="evidence" value="ECO:0007669"/>
    <property type="project" value="InterPro"/>
</dbReference>
<dbReference type="Proteomes" id="UP000242715">
    <property type="component" value="Unassembled WGS sequence"/>
</dbReference>
<feature type="domain" description="Peptidase S8/S53" evidence="8">
    <location>
        <begin position="84"/>
        <end position="153"/>
    </location>
</feature>
<evidence type="ECO:0000313" key="10">
    <source>
        <dbReference type="EMBL" id="GAU45721.1"/>
    </source>
</evidence>
<evidence type="ECO:0000256" key="6">
    <source>
        <dbReference type="ARBA" id="ARBA00022825"/>
    </source>
</evidence>
<dbReference type="GO" id="GO:0006508">
    <property type="term" value="P:proteolysis"/>
    <property type="evidence" value="ECO:0007669"/>
    <property type="project" value="UniProtKB-KW"/>
</dbReference>
<keyword evidence="7" id="KW-0325">Glycoprotein</keyword>
<organism evidence="10 11">
    <name type="scientific">Trifolium subterraneum</name>
    <name type="common">Subterranean clover</name>
    <dbReference type="NCBI Taxonomy" id="3900"/>
    <lineage>
        <taxon>Eukaryota</taxon>
        <taxon>Viridiplantae</taxon>
        <taxon>Streptophyta</taxon>
        <taxon>Embryophyta</taxon>
        <taxon>Tracheophyta</taxon>
        <taxon>Spermatophyta</taxon>
        <taxon>Magnoliopsida</taxon>
        <taxon>eudicotyledons</taxon>
        <taxon>Gunneridae</taxon>
        <taxon>Pentapetalae</taxon>
        <taxon>rosids</taxon>
        <taxon>fabids</taxon>
        <taxon>Fabales</taxon>
        <taxon>Fabaceae</taxon>
        <taxon>Papilionoideae</taxon>
        <taxon>50 kb inversion clade</taxon>
        <taxon>NPAAA clade</taxon>
        <taxon>Hologalegina</taxon>
        <taxon>IRL clade</taxon>
        <taxon>Trifolieae</taxon>
        <taxon>Trifolium</taxon>
    </lineage>
</organism>
<dbReference type="PANTHER" id="PTHR10795">
    <property type="entry name" value="PROPROTEIN CONVERTASE SUBTILISIN/KEXIN"/>
    <property type="match status" value="1"/>
</dbReference>
<dbReference type="InterPro" id="IPR036852">
    <property type="entry name" value="Peptidase_S8/S53_dom_sf"/>
</dbReference>
<dbReference type="Pfam" id="PF00082">
    <property type="entry name" value="Peptidase_S8"/>
    <property type="match status" value="1"/>
</dbReference>
<keyword evidence="3" id="KW-0645">Protease</keyword>
<feature type="domain" description="Subtilisin-like protease fibronectin type-III" evidence="9">
    <location>
        <begin position="224"/>
        <end position="313"/>
    </location>
</feature>
<dbReference type="PROSITE" id="PS00138">
    <property type="entry name" value="SUBTILASE_SER"/>
    <property type="match status" value="1"/>
</dbReference>
<keyword evidence="6" id="KW-0720">Serine protease</keyword>
<comment type="subcellular location">
    <subcellularLocation>
        <location evidence="1">Secreted</location>
    </subcellularLocation>
</comment>
<evidence type="ECO:0000256" key="7">
    <source>
        <dbReference type="ARBA" id="ARBA00023180"/>
    </source>
</evidence>
<dbReference type="Gene3D" id="2.60.40.2310">
    <property type="match status" value="1"/>
</dbReference>
<comment type="similarity">
    <text evidence="2">Belongs to the peptidase S8 family.</text>
</comment>
<evidence type="ECO:0000259" key="9">
    <source>
        <dbReference type="Pfam" id="PF17766"/>
    </source>
</evidence>
<protein>
    <recommendedName>
        <fullName evidence="12">Subtilisin-like protease fibronectin type-III domain-containing protein</fullName>
    </recommendedName>
</protein>
<evidence type="ECO:0000313" key="11">
    <source>
        <dbReference type="Proteomes" id="UP000242715"/>
    </source>
</evidence>
<keyword evidence="4" id="KW-0732">Signal</keyword>
<evidence type="ECO:0008006" key="12">
    <source>
        <dbReference type="Google" id="ProtNLM"/>
    </source>
</evidence>
<dbReference type="GO" id="GO:0005576">
    <property type="term" value="C:extracellular region"/>
    <property type="evidence" value="ECO:0007669"/>
    <property type="project" value="UniProtKB-SubCell"/>
</dbReference>
<dbReference type="Gene3D" id="3.50.30.30">
    <property type="match status" value="1"/>
</dbReference>
<proteinExistence type="inferred from homology"/>
<keyword evidence="5" id="KW-0378">Hydrolase</keyword>
<gene>
    <name evidence="10" type="ORF">TSUD_247290</name>
</gene>
<dbReference type="InterPro" id="IPR041469">
    <property type="entry name" value="Subtilisin-like_FN3"/>
</dbReference>
<dbReference type="InterPro" id="IPR000209">
    <property type="entry name" value="Peptidase_S8/S53_dom"/>
</dbReference>
<keyword evidence="11" id="KW-1185">Reference proteome</keyword>
<dbReference type="AlphaFoldDB" id="A0A2Z6NNU6"/>
<reference evidence="11" key="1">
    <citation type="journal article" date="2017" name="Front. Plant Sci.">
        <title>Climate Clever Clovers: New Paradigm to Reduce the Environmental Footprint of Ruminants by Breeding Low Methanogenic Forages Utilizing Haplotype Variation.</title>
        <authorList>
            <person name="Kaur P."/>
            <person name="Appels R."/>
            <person name="Bayer P.E."/>
            <person name="Keeble-Gagnere G."/>
            <person name="Wang J."/>
            <person name="Hirakawa H."/>
            <person name="Shirasawa K."/>
            <person name="Vercoe P."/>
            <person name="Stefanova K."/>
            <person name="Durmic Z."/>
            <person name="Nichols P."/>
            <person name="Revell C."/>
            <person name="Isobe S.N."/>
            <person name="Edwards D."/>
            <person name="Erskine W."/>
        </authorList>
    </citation>
    <scope>NUCLEOTIDE SEQUENCE [LARGE SCALE GENOMIC DNA]</scope>
    <source>
        <strain evidence="11">cv. Daliak</strain>
    </source>
</reference>